<dbReference type="InterPro" id="IPR012338">
    <property type="entry name" value="Beta-lactam/transpept-like"/>
</dbReference>
<dbReference type="InterPro" id="IPR023346">
    <property type="entry name" value="Lysozyme-like_dom_sf"/>
</dbReference>
<dbReference type="Pfam" id="PF00912">
    <property type="entry name" value="Transgly"/>
    <property type="match status" value="1"/>
</dbReference>
<dbReference type="Pfam" id="PF06832">
    <property type="entry name" value="BiPBP_C"/>
    <property type="match status" value="1"/>
</dbReference>
<comment type="catalytic activity">
    <reaction evidence="11">
        <text>[GlcNAc-(1-&gt;4)-Mur2Ac(oyl-L-Ala-gamma-D-Glu-L-Lys-D-Ala-D-Ala)](n)-di-trans,octa-cis-undecaprenyl diphosphate + beta-D-GlcNAc-(1-&gt;4)-Mur2Ac(oyl-L-Ala-gamma-D-Glu-L-Lys-D-Ala-D-Ala)-di-trans,octa-cis-undecaprenyl diphosphate = [GlcNAc-(1-&gt;4)-Mur2Ac(oyl-L-Ala-gamma-D-Glu-L-Lys-D-Ala-D-Ala)](n+1)-di-trans,octa-cis-undecaprenyl diphosphate + di-trans,octa-cis-undecaprenyl diphosphate + H(+)</text>
        <dbReference type="Rhea" id="RHEA:23708"/>
        <dbReference type="Rhea" id="RHEA-COMP:9602"/>
        <dbReference type="Rhea" id="RHEA-COMP:9603"/>
        <dbReference type="ChEBI" id="CHEBI:15378"/>
        <dbReference type="ChEBI" id="CHEBI:58405"/>
        <dbReference type="ChEBI" id="CHEBI:60033"/>
        <dbReference type="ChEBI" id="CHEBI:78435"/>
        <dbReference type="EC" id="2.4.99.28"/>
    </reaction>
</comment>
<dbReference type="RefSeq" id="WP_343207610.1">
    <property type="nucleotide sequence ID" value="NZ_JAHBGB010000001.1"/>
</dbReference>
<dbReference type="InterPro" id="IPR011815">
    <property type="entry name" value="PBP_1c"/>
</dbReference>
<evidence type="ECO:0000313" key="15">
    <source>
        <dbReference type="EMBL" id="MFD2141833.1"/>
    </source>
</evidence>
<evidence type="ECO:0000256" key="11">
    <source>
        <dbReference type="ARBA" id="ARBA00049902"/>
    </source>
</evidence>
<evidence type="ECO:0000256" key="1">
    <source>
        <dbReference type="ARBA" id="ARBA00004752"/>
    </source>
</evidence>
<protein>
    <recommendedName>
        <fullName evidence="10">peptidoglycan glycosyltransferase</fullName>
        <ecNumber evidence="10">2.4.99.28</ecNumber>
    </recommendedName>
</protein>
<evidence type="ECO:0000256" key="10">
    <source>
        <dbReference type="ARBA" id="ARBA00044770"/>
    </source>
</evidence>
<organism evidence="15 16">
    <name type="scientific">Ancylobacter oerskovii</name>
    <dbReference type="NCBI Taxonomy" id="459519"/>
    <lineage>
        <taxon>Bacteria</taxon>
        <taxon>Pseudomonadati</taxon>
        <taxon>Pseudomonadota</taxon>
        <taxon>Alphaproteobacteria</taxon>
        <taxon>Hyphomicrobiales</taxon>
        <taxon>Xanthobacteraceae</taxon>
        <taxon>Ancylobacter</taxon>
    </lineage>
</organism>
<keyword evidence="7" id="KW-0808">Transferase</keyword>
<feature type="domain" description="Penicillin-binding protein transpeptidase" evidence="12">
    <location>
        <begin position="309"/>
        <end position="523"/>
    </location>
</feature>
<keyword evidence="16" id="KW-1185">Reference proteome</keyword>
<dbReference type="InterPro" id="IPR001264">
    <property type="entry name" value="Glyco_trans_51"/>
</dbReference>
<reference evidence="16" key="1">
    <citation type="journal article" date="2019" name="Int. J. Syst. Evol. Microbiol.">
        <title>The Global Catalogue of Microorganisms (GCM) 10K type strain sequencing project: providing services to taxonomists for standard genome sequencing and annotation.</title>
        <authorList>
            <consortium name="The Broad Institute Genomics Platform"/>
            <consortium name="The Broad Institute Genome Sequencing Center for Infectious Disease"/>
            <person name="Wu L."/>
            <person name="Ma J."/>
        </authorList>
    </citation>
    <scope>NUCLEOTIDE SEQUENCE [LARGE SCALE GENOMIC DNA]</scope>
    <source>
        <strain evidence="16">CCM 7435</strain>
    </source>
</reference>
<dbReference type="InterPro" id="IPR036950">
    <property type="entry name" value="PBP_transglycosylase"/>
</dbReference>
<keyword evidence="6" id="KW-0328">Glycosyltransferase</keyword>
<evidence type="ECO:0000256" key="3">
    <source>
        <dbReference type="ARBA" id="ARBA00007739"/>
    </source>
</evidence>
<evidence type="ECO:0000256" key="6">
    <source>
        <dbReference type="ARBA" id="ARBA00022676"/>
    </source>
</evidence>
<keyword evidence="9" id="KW-0511">Multifunctional enzyme</keyword>
<evidence type="ECO:0000259" key="12">
    <source>
        <dbReference type="Pfam" id="PF00905"/>
    </source>
</evidence>
<dbReference type="Pfam" id="PF00905">
    <property type="entry name" value="Transpeptidase"/>
    <property type="match status" value="1"/>
</dbReference>
<keyword evidence="8" id="KW-0378">Hydrolase</keyword>
<dbReference type="PANTHER" id="PTHR32282:SF15">
    <property type="entry name" value="PENICILLIN-BINDING PROTEIN 1C"/>
    <property type="match status" value="1"/>
</dbReference>
<name>A0ABW4Z0A4_9HYPH</name>
<comment type="similarity">
    <text evidence="3">In the N-terminal section; belongs to the glycosyltransferase 51 family.</text>
</comment>
<gene>
    <name evidence="15" type="primary">pbpC</name>
    <name evidence="15" type="ORF">ACFSNC_15585</name>
</gene>
<evidence type="ECO:0000256" key="9">
    <source>
        <dbReference type="ARBA" id="ARBA00023268"/>
    </source>
</evidence>
<dbReference type="InterPro" id="IPR001460">
    <property type="entry name" value="PCN-bd_Tpept"/>
</dbReference>
<dbReference type="InterPro" id="IPR009647">
    <property type="entry name" value="PBP_C"/>
</dbReference>
<dbReference type="Gene3D" id="3.40.710.10">
    <property type="entry name" value="DD-peptidase/beta-lactamase superfamily"/>
    <property type="match status" value="1"/>
</dbReference>
<proteinExistence type="inferred from homology"/>
<evidence type="ECO:0000256" key="5">
    <source>
        <dbReference type="ARBA" id="ARBA00022670"/>
    </source>
</evidence>
<evidence type="ECO:0000313" key="16">
    <source>
        <dbReference type="Proteomes" id="UP001597299"/>
    </source>
</evidence>
<evidence type="ECO:0000256" key="8">
    <source>
        <dbReference type="ARBA" id="ARBA00022801"/>
    </source>
</evidence>
<dbReference type="PANTHER" id="PTHR32282">
    <property type="entry name" value="BINDING PROTEIN TRANSPEPTIDASE, PUTATIVE-RELATED"/>
    <property type="match status" value="1"/>
</dbReference>
<dbReference type="Proteomes" id="UP001597299">
    <property type="component" value="Unassembled WGS sequence"/>
</dbReference>
<comment type="caution">
    <text evidence="15">The sequence shown here is derived from an EMBL/GenBank/DDBJ whole genome shotgun (WGS) entry which is preliminary data.</text>
</comment>
<evidence type="ECO:0000256" key="2">
    <source>
        <dbReference type="ARBA" id="ARBA00007090"/>
    </source>
</evidence>
<comment type="similarity">
    <text evidence="2">In the C-terminal section; belongs to the transpeptidase family.</text>
</comment>
<evidence type="ECO:0000256" key="7">
    <source>
        <dbReference type="ARBA" id="ARBA00022679"/>
    </source>
</evidence>
<dbReference type="EC" id="2.4.99.28" evidence="10"/>
<sequence>MSEKPRPLWQRLAAGALLAGTIFAAGSYAWLAGVRAAASPPPMIATSVEVLDRNGRLLRPFTLPDGRWRLAADASQVDPRYVSMLIAYEDKRFYEHAGIDPRAILRAAWQFVTHGRIVSGGSTLTMQVARLLEPRPERTLWAKLAEMRRAIELEARLSKQEILQLYITLAPFGGNLEGVRAASLAYFGKEPRRLSLAEAALLVALPQAPEARRPDRQASAAASGRRRVIQRLEGKGLFEAAEAEFAFAAEAPAGRRALPNLAFHAAEEARQECPSATLHRLTIDMAAQERLEALAIERAATLEPGVSLAMVVVDNASGEILARVSGADPQDRGRAGAVDLTHAFRSPGSTLKPLIYGMAFEDGLVHPETLIEDRPTRFGAYRPRNFDLDYQGTVSVKRALQMSLNVPAVVLMQAVGPQRLAARLGAAGVDMRLPPGDVPGLAVGLGGAGVTLEGLATLYAGLANGGALHRARHRLEEGIAGQAVESRTILSPVASWYLAGILAGSPPPRNARGGLIAFKTGTSFGYRDAWSVGFDGRRTIAVWIGRPDGQPVPGMIGRERAAPLLFDAFARLVSRPAPLPPPPHDALVARNGDLPVALRRFQGWDGYAGASNGPRIVFPPSGATLDVEPSTPVPLKIQGGEGVRVLVDEEPAGVTDAAGLLMWQPAGEGFVRLTVMDAAGSSDSVSIRLRRSR</sequence>
<dbReference type="InterPro" id="IPR050396">
    <property type="entry name" value="Glycosyltr_51/Transpeptidase"/>
</dbReference>
<dbReference type="SUPFAM" id="SSF56601">
    <property type="entry name" value="beta-lactamase/transpeptidase-like"/>
    <property type="match status" value="1"/>
</dbReference>
<keyword evidence="5" id="KW-0645">Protease</keyword>
<dbReference type="NCBIfam" id="TIGR02073">
    <property type="entry name" value="PBP_1c"/>
    <property type="match status" value="1"/>
</dbReference>
<evidence type="ECO:0000259" key="14">
    <source>
        <dbReference type="Pfam" id="PF06832"/>
    </source>
</evidence>
<evidence type="ECO:0000259" key="13">
    <source>
        <dbReference type="Pfam" id="PF00912"/>
    </source>
</evidence>
<dbReference type="SUPFAM" id="SSF53955">
    <property type="entry name" value="Lysozyme-like"/>
    <property type="match status" value="1"/>
</dbReference>
<evidence type="ECO:0000256" key="4">
    <source>
        <dbReference type="ARBA" id="ARBA00022645"/>
    </source>
</evidence>
<feature type="domain" description="Penicillin-binding C-terminal" evidence="14">
    <location>
        <begin position="611"/>
        <end position="687"/>
    </location>
</feature>
<dbReference type="EMBL" id="JBHUHD010000001">
    <property type="protein sequence ID" value="MFD2141833.1"/>
    <property type="molecule type" value="Genomic_DNA"/>
</dbReference>
<feature type="domain" description="Glycosyl transferase family 51" evidence="13">
    <location>
        <begin position="65"/>
        <end position="232"/>
    </location>
</feature>
<comment type="pathway">
    <text evidence="1">Cell wall biogenesis; peptidoglycan biosynthesis.</text>
</comment>
<keyword evidence="4" id="KW-0121">Carboxypeptidase</keyword>
<accession>A0ABW4Z0A4</accession>
<dbReference type="Gene3D" id="1.10.3810.10">
    <property type="entry name" value="Biosynthetic peptidoglycan transglycosylase-like"/>
    <property type="match status" value="1"/>
</dbReference>